<sequence length="139" mass="14470">AVRVCHPQGRCPHGCRTGPRGGGGGMGWGVLLGRDLHRVGVAGLRSVGRDGRDGDAYRARADRRAADAALAPPPLEGRPRDGHPRSPLAGAARPPGRPGGGRHLRQGGRSDRPQGAGAVARRELGDPDRTVERATLQLP</sequence>
<dbReference type="AlphaFoldDB" id="A0A6J4VNS3"/>
<evidence type="ECO:0000256" key="1">
    <source>
        <dbReference type="SAM" id="MobiDB-lite"/>
    </source>
</evidence>
<reference evidence="2" key="1">
    <citation type="submission" date="2020-02" db="EMBL/GenBank/DDBJ databases">
        <authorList>
            <person name="Meier V. D."/>
        </authorList>
    </citation>
    <scope>NUCLEOTIDE SEQUENCE</scope>
    <source>
        <strain evidence="2">AVDCRST_MAG88</strain>
    </source>
</reference>
<proteinExistence type="predicted"/>
<accession>A0A6J4VNS3</accession>
<dbReference type="EMBL" id="CADCWM010000745">
    <property type="protein sequence ID" value="CAA9578829.1"/>
    <property type="molecule type" value="Genomic_DNA"/>
</dbReference>
<feature type="non-terminal residue" evidence="2">
    <location>
        <position position="139"/>
    </location>
</feature>
<name>A0A6J4VNS3_9BACT</name>
<protein>
    <submittedName>
        <fullName evidence="2">Luciferase</fullName>
    </submittedName>
</protein>
<feature type="non-terminal residue" evidence="2">
    <location>
        <position position="1"/>
    </location>
</feature>
<organism evidence="2">
    <name type="scientific">uncultured Thermomicrobiales bacterium</name>
    <dbReference type="NCBI Taxonomy" id="1645740"/>
    <lineage>
        <taxon>Bacteria</taxon>
        <taxon>Pseudomonadati</taxon>
        <taxon>Thermomicrobiota</taxon>
        <taxon>Thermomicrobia</taxon>
        <taxon>Thermomicrobiales</taxon>
        <taxon>environmental samples</taxon>
    </lineage>
</organism>
<evidence type="ECO:0000313" key="2">
    <source>
        <dbReference type="EMBL" id="CAA9578829.1"/>
    </source>
</evidence>
<feature type="compositionally biased region" description="Low complexity" evidence="1">
    <location>
        <begin position="85"/>
        <end position="94"/>
    </location>
</feature>
<gene>
    <name evidence="2" type="ORF">AVDCRST_MAG88-3090</name>
</gene>
<feature type="compositionally biased region" description="Basic and acidic residues" evidence="1">
    <location>
        <begin position="47"/>
        <end position="66"/>
    </location>
</feature>
<feature type="compositionally biased region" description="Basic and acidic residues" evidence="1">
    <location>
        <begin position="120"/>
        <end position="132"/>
    </location>
</feature>
<feature type="region of interest" description="Disordered" evidence="1">
    <location>
        <begin position="46"/>
        <end position="139"/>
    </location>
</feature>